<dbReference type="PRINTS" id="PR00396">
    <property type="entry name" value="SHIGARICIN"/>
</dbReference>
<organism evidence="2 3">
    <name type="scientific">Streptomyces shaanxiensis</name>
    <dbReference type="NCBI Taxonomy" id="653357"/>
    <lineage>
        <taxon>Bacteria</taxon>
        <taxon>Bacillati</taxon>
        <taxon>Actinomycetota</taxon>
        <taxon>Actinomycetes</taxon>
        <taxon>Kitasatosporales</taxon>
        <taxon>Streptomycetaceae</taxon>
        <taxon>Streptomyces</taxon>
    </lineage>
</organism>
<evidence type="ECO:0000313" key="3">
    <source>
        <dbReference type="Proteomes" id="UP001499984"/>
    </source>
</evidence>
<evidence type="ECO:0000313" key="2">
    <source>
        <dbReference type="EMBL" id="GAA4065109.1"/>
    </source>
</evidence>
<evidence type="ECO:0000256" key="1">
    <source>
        <dbReference type="SAM" id="SignalP"/>
    </source>
</evidence>
<sequence>MSRAHIFRRLSTSAVLSAALAGAVALAGLGGNLTTGAQHQSLGGHVQLASATYPTDGMTFDLTNAGPDRYDAIINFLRERGGGSNLYQSIRLTRTDNDYFPLTLRVGQTAVTLIFNARNGYVTGWFNEQTRQYVRLAHGPVAYEGQEGQNREWLNYNDMERAAGVDRGSLGITMGSIQGSISDLARGNSQDQARALLVLVQALAEGARFDFISYRIGQAMRNFGTFYAGSSSVINGGSGAIQLTSLDLENNWSGLSQAVENATHNGWPINYEIGSGAFTRIQQLDEQLAMALYIKM</sequence>
<dbReference type="Pfam" id="PF00161">
    <property type="entry name" value="RIP"/>
    <property type="match status" value="1"/>
</dbReference>
<dbReference type="Gene3D" id="3.40.420.10">
    <property type="entry name" value="Ricin (A subunit), domain 1"/>
    <property type="match status" value="1"/>
</dbReference>
<dbReference type="InterPro" id="IPR001574">
    <property type="entry name" value="Ribosome_inactivat_prot"/>
</dbReference>
<evidence type="ECO:0008006" key="4">
    <source>
        <dbReference type="Google" id="ProtNLM"/>
    </source>
</evidence>
<dbReference type="Proteomes" id="UP001499984">
    <property type="component" value="Unassembled WGS sequence"/>
</dbReference>
<feature type="chain" id="PRO_5046736667" description="Ribosome inactivating protein" evidence="1">
    <location>
        <begin position="28"/>
        <end position="296"/>
    </location>
</feature>
<dbReference type="RefSeq" id="WP_345015275.1">
    <property type="nucleotide sequence ID" value="NZ_BAAAZY010000011.1"/>
</dbReference>
<comment type="caution">
    <text evidence="2">The sequence shown here is derived from an EMBL/GenBank/DDBJ whole genome shotgun (WGS) entry which is preliminary data.</text>
</comment>
<accession>A0ABP7VE83</accession>
<dbReference type="InterPro" id="IPR016138">
    <property type="entry name" value="Ribosome_inactivat_prot_sub1"/>
</dbReference>
<name>A0ABP7VE83_9ACTN</name>
<keyword evidence="3" id="KW-1185">Reference proteome</keyword>
<dbReference type="EMBL" id="BAAAZY010000011">
    <property type="protein sequence ID" value="GAA4065109.1"/>
    <property type="molecule type" value="Genomic_DNA"/>
</dbReference>
<gene>
    <name evidence="2" type="ORF">GCM10022233_44580</name>
</gene>
<dbReference type="SUPFAM" id="SSF56371">
    <property type="entry name" value="Ribosome inactivating proteins (RIP)"/>
    <property type="match status" value="1"/>
</dbReference>
<proteinExistence type="predicted"/>
<dbReference type="InterPro" id="IPR036041">
    <property type="entry name" value="Ribosome-inact_prot_sf"/>
</dbReference>
<keyword evidence="1" id="KW-0732">Signal</keyword>
<feature type="signal peptide" evidence="1">
    <location>
        <begin position="1"/>
        <end position="27"/>
    </location>
</feature>
<dbReference type="InterPro" id="IPR017989">
    <property type="entry name" value="Ribosome_inactivat_1/2"/>
</dbReference>
<protein>
    <recommendedName>
        <fullName evidence="4">Ribosome inactivating protein</fullName>
    </recommendedName>
</protein>
<reference evidence="3" key="1">
    <citation type="journal article" date="2019" name="Int. J. Syst. Evol. Microbiol.">
        <title>The Global Catalogue of Microorganisms (GCM) 10K type strain sequencing project: providing services to taxonomists for standard genome sequencing and annotation.</title>
        <authorList>
            <consortium name="The Broad Institute Genomics Platform"/>
            <consortium name="The Broad Institute Genome Sequencing Center for Infectious Disease"/>
            <person name="Wu L."/>
            <person name="Ma J."/>
        </authorList>
    </citation>
    <scope>NUCLEOTIDE SEQUENCE [LARGE SCALE GENOMIC DNA]</scope>
    <source>
        <strain evidence="3">JCM 16925</strain>
    </source>
</reference>